<dbReference type="InterPro" id="IPR006076">
    <property type="entry name" value="FAD-dep_OxRdtase"/>
</dbReference>
<evidence type="ECO:0000313" key="3">
    <source>
        <dbReference type="EMBL" id="SFV64508.1"/>
    </source>
</evidence>
<protein>
    <submittedName>
        <fullName evidence="3">FAD dependent oxidoreductase</fullName>
    </submittedName>
</protein>
<name>A0A1W1CF92_9ZZZZ</name>
<sequence>MEYETIIIGSGIAGCSIGHFLQKYGQKVLILDRSAIAGSGGSGSAGAFVSPKIGKGSSLQTLTNEAYIFAKDFYLNNYPKYFHQTGVIRIPKDKIDALKFQEYKRFNKSQYKDIKDYELLDMGIKSGFDSFLFEDAGVCDAPLMCQEILSSIPHKQRLVEDINYIDGYWHIDEFKAKNIVLATGYENHLFDMRYMGVKGTWGSRGDYYSDLDLSVSMHQSISVSANINGVIKIGATHIKSKEPCMICDGKPLSSLEEKASLMVDSSDFKLKQTYCGMRAGSKDYFPLVGGVIDVEDMFKKYPKITRGERVKEPMSKIDNLYILNGLGGRGFVFAPLMAKILAEHIVNNREITKEINPDRLFLKWCRKLRS</sequence>
<gene>
    <name evidence="3" type="ORF">MNB_SV-9-64</name>
</gene>
<dbReference type="PANTHER" id="PTHR13847:SF289">
    <property type="entry name" value="GLYCINE OXIDASE"/>
    <property type="match status" value="1"/>
</dbReference>
<dbReference type="GO" id="GO:0005737">
    <property type="term" value="C:cytoplasm"/>
    <property type="evidence" value="ECO:0007669"/>
    <property type="project" value="TreeGrafter"/>
</dbReference>
<dbReference type="Gene3D" id="3.30.9.10">
    <property type="entry name" value="D-Amino Acid Oxidase, subunit A, domain 2"/>
    <property type="match status" value="1"/>
</dbReference>
<dbReference type="Gene3D" id="3.50.50.60">
    <property type="entry name" value="FAD/NAD(P)-binding domain"/>
    <property type="match status" value="1"/>
</dbReference>
<dbReference type="GO" id="GO:0016491">
    <property type="term" value="F:oxidoreductase activity"/>
    <property type="evidence" value="ECO:0007669"/>
    <property type="project" value="UniProtKB-KW"/>
</dbReference>
<feature type="domain" description="FAD dependent oxidoreductase" evidence="2">
    <location>
        <begin position="5"/>
        <end position="343"/>
    </location>
</feature>
<organism evidence="3">
    <name type="scientific">hydrothermal vent metagenome</name>
    <dbReference type="NCBI Taxonomy" id="652676"/>
    <lineage>
        <taxon>unclassified sequences</taxon>
        <taxon>metagenomes</taxon>
        <taxon>ecological metagenomes</taxon>
    </lineage>
</organism>
<dbReference type="Pfam" id="PF01266">
    <property type="entry name" value="DAO"/>
    <property type="match status" value="1"/>
</dbReference>
<evidence type="ECO:0000259" key="2">
    <source>
        <dbReference type="Pfam" id="PF01266"/>
    </source>
</evidence>
<dbReference type="AlphaFoldDB" id="A0A1W1CF92"/>
<evidence type="ECO:0000256" key="1">
    <source>
        <dbReference type="ARBA" id="ARBA00023002"/>
    </source>
</evidence>
<dbReference type="PANTHER" id="PTHR13847">
    <property type="entry name" value="SARCOSINE DEHYDROGENASE-RELATED"/>
    <property type="match status" value="1"/>
</dbReference>
<dbReference type="EMBL" id="FPHG01000067">
    <property type="protein sequence ID" value="SFV64508.1"/>
    <property type="molecule type" value="Genomic_DNA"/>
</dbReference>
<reference evidence="3" key="1">
    <citation type="submission" date="2016-10" db="EMBL/GenBank/DDBJ databases">
        <authorList>
            <person name="de Groot N.N."/>
        </authorList>
    </citation>
    <scope>NUCLEOTIDE SEQUENCE</scope>
</reference>
<dbReference type="InterPro" id="IPR036188">
    <property type="entry name" value="FAD/NAD-bd_sf"/>
</dbReference>
<proteinExistence type="predicted"/>
<dbReference type="SUPFAM" id="SSF51905">
    <property type="entry name" value="FAD/NAD(P)-binding domain"/>
    <property type="match status" value="1"/>
</dbReference>
<accession>A0A1W1CF92</accession>
<keyword evidence="1" id="KW-0560">Oxidoreductase</keyword>